<keyword evidence="3" id="KW-1185">Reference proteome</keyword>
<dbReference type="EMBL" id="SNZV01000015">
    <property type="protein sequence ID" value="TDS06799.1"/>
    <property type="molecule type" value="Genomic_DNA"/>
</dbReference>
<evidence type="ECO:0000313" key="2">
    <source>
        <dbReference type="EMBL" id="TDS06799.1"/>
    </source>
</evidence>
<comment type="caution">
    <text evidence="2">The sequence shown here is derived from an EMBL/GenBank/DDBJ whole genome shotgun (WGS) entry which is preliminary data.</text>
</comment>
<organism evidence="2 3">
    <name type="scientific">Sphingobacterium paludis</name>
    <dbReference type="NCBI Taxonomy" id="1476465"/>
    <lineage>
        <taxon>Bacteria</taxon>
        <taxon>Pseudomonadati</taxon>
        <taxon>Bacteroidota</taxon>
        <taxon>Sphingobacteriia</taxon>
        <taxon>Sphingobacteriales</taxon>
        <taxon>Sphingobacteriaceae</taxon>
        <taxon>Sphingobacterium</taxon>
    </lineage>
</organism>
<keyword evidence="1" id="KW-0812">Transmembrane</keyword>
<evidence type="ECO:0000313" key="3">
    <source>
        <dbReference type="Proteomes" id="UP000294752"/>
    </source>
</evidence>
<gene>
    <name evidence="2" type="ORF">B0I21_11544</name>
</gene>
<evidence type="ECO:0000256" key="1">
    <source>
        <dbReference type="SAM" id="Phobius"/>
    </source>
</evidence>
<reference evidence="2 3" key="1">
    <citation type="submission" date="2019-03" db="EMBL/GenBank/DDBJ databases">
        <title>Genomic Encyclopedia of Type Strains, Phase III (KMG-III): the genomes of soil and plant-associated and newly described type strains.</title>
        <authorList>
            <person name="Whitman W."/>
        </authorList>
    </citation>
    <scope>NUCLEOTIDE SEQUENCE [LARGE SCALE GENOMIC DNA]</scope>
    <source>
        <strain evidence="2 3">CGMCC 1.12801</strain>
    </source>
</reference>
<feature type="transmembrane region" description="Helical" evidence="1">
    <location>
        <begin position="6"/>
        <end position="24"/>
    </location>
</feature>
<proteinExistence type="predicted"/>
<dbReference type="Proteomes" id="UP000294752">
    <property type="component" value="Unassembled WGS sequence"/>
</dbReference>
<name>A0A4R7CS36_9SPHI</name>
<accession>A0A4R7CS36</accession>
<keyword evidence="1" id="KW-1133">Transmembrane helix</keyword>
<dbReference type="AlphaFoldDB" id="A0A4R7CS36"/>
<keyword evidence="1" id="KW-0472">Membrane</keyword>
<sequence>MNRCNFNFFNAIVIILFTSVIYCTKLERSFNEELMDSNRP</sequence>
<protein>
    <submittedName>
        <fullName evidence="2">Uncharacterized protein</fullName>
    </submittedName>
</protein>